<dbReference type="EMBL" id="UZAE01013148">
    <property type="protein sequence ID" value="VDO08460.1"/>
    <property type="molecule type" value="Genomic_DNA"/>
</dbReference>
<dbReference type="GO" id="GO:0005783">
    <property type="term" value="C:endoplasmic reticulum"/>
    <property type="evidence" value="ECO:0007669"/>
    <property type="project" value="TreeGrafter"/>
</dbReference>
<feature type="domain" description="P-type ATPase A" evidence="2">
    <location>
        <begin position="25"/>
        <end position="100"/>
    </location>
</feature>
<evidence type="ECO:0000259" key="2">
    <source>
        <dbReference type="Pfam" id="PF00122"/>
    </source>
</evidence>
<dbReference type="InterPro" id="IPR059000">
    <property type="entry name" value="ATPase_P-type_domA"/>
</dbReference>
<dbReference type="Proteomes" id="UP000278807">
    <property type="component" value="Unassembled WGS sequence"/>
</dbReference>
<dbReference type="Pfam" id="PF00122">
    <property type="entry name" value="E1-E2_ATPase"/>
    <property type="match status" value="1"/>
</dbReference>
<dbReference type="SUPFAM" id="SSF81665">
    <property type="entry name" value="Calcium ATPase, transmembrane domain M"/>
    <property type="match status" value="1"/>
</dbReference>
<dbReference type="InterPro" id="IPR008250">
    <property type="entry name" value="ATPase_P-typ_transduc_dom_A_sf"/>
</dbReference>
<dbReference type="AlphaFoldDB" id="A0A0R3TSN3"/>
<accession>A0A0R3TSN3</accession>
<evidence type="ECO:0000256" key="1">
    <source>
        <dbReference type="SAM" id="Phobius"/>
    </source>
</evidence>
<protein>
    <submittedName>
        <fullName evidence="5">P-type phospholipid transporter</fullName>
    </submittedName>
</protein>
<keyword evidence="1" id="KW-1133">Transmembrane helix</keyword>
<dbReference type="InterPro" id="IPR023298">
    <property type="entry name" value="ATPase_P-typ_TM_dom_sf"/>
</dbReference>
<reference evidence="5" key="1">
    <citation type="submission" date="2017-02" db="UniProtKB">
        <authorList>
            <consortium name="WormBaseParasite"/>
        </authorList>
    </citation>
    <scope>IDENTIFICATION</scope>
</reference>
<evidence type="ECO:0000313" key="3">
    <source>
        <dbReference type="EMBL" id="VDO08460.1"/>
    </source>
</evidence>
<dbReference type="GO" id="GO:0045332">
    <property type="term" value="P:phospholipid translocation"/>
    <property type="evidence" value="ECO:0007669"/>
    <property type="project" value="TreeGrafter"/>
</dbReference>
<keyword evidence="1" id="KW-0812">Transmembrane</keyword>
<feature type="transmembrane region" description="Helical" evidence="1">
    <location>
        <begin position="191"/>
        <end position="215"/>
    </location>
</feature>
<dbReference type="GO" id="GO:0140326">
    <property type="term" value="F:ATPase-coupled intramembrane lipid transporter activity"/>
    <property type="evidence" value="ECO:0007669"/>
    <property type="project" value="TreeGrafter"/>
</dbReference>
<proteinExistence type="predicted"/>
<dbReference type="GO" id="GO:0005886">
    <property type="term" value="C:plasma membrane"/>
    <property type="evidence" value="ECO:0007669"/>
    <property type="project" value="TreeGrafter"/>
</dbReference>
<dbReference type="PANTHER" id="PTHR24092:SF175">
    <property type="entry name" value="PHOSPHOLIPID-TRANSPORTING ATPASE"/>
    <property type="match status" value="1"/>
</dbReference>
<dbReference type="WBParaSite" id="HNAJ_0001066601-mRNA-1">
    <property type="protein sequence ID" value="HNAJ_0001066601-mRNA-1"/>
    <property type="gene ID" value="HNAJ_0001066601"/>
</dbReference>
<keyword evidence="4" id="KW-1185">Reference proteome</keyword>
<feature type="transmembrane region" description="Helical" evidence="1">
    <location>
        <begin position="235"/>
        <end position="254"/>
    </location>
</feature>
<dbReference type="STRING" id="102285.A0A0R3TSN3"/>
<dbReference type="OrthoDB" id="377733at2759"/>
<organism evidence="5">
    <name type="scientific">Rodentolepis nana</name>
    <name type="common">Dwarf tapeworm</name>
    <name type="synonym">Hymenolepis nana</name>
    <dbReference type="NCBI Taxonomy" id="102285"/>
    <lineage>
        <taxon>Eukaryota</taxon>
        <taxon>Metazoa</taxon>
        <taxon>Spiralia</taxon>
        <taxon>Lophotrochozoa</taxon>
        <taxon>Platyhelminthes</taxon>
        <taxon>Cestoda</taxon>
        <taxon>Eucestoda</taxon>
        <taxon>Cyclophyllidea</taxon>
        <taxon>Hymenolepididae</taxon>
        <taxon>Rodentolepis</taxon>
    </lineage>
</organism>
<name>A0A0R3TSN3_RODNA</name>
<reference evidence="3 4" key="2">
    <citation type="submission" date="2018-11" db="EMBL/GenBank/DDBJ databases">
        <authorList>
            <consortium name="Pathogen Informatics"/>
        </authorList>
    </citation>
    <scope>NUCLEOTIDE SEQUENCE [LARGE SCALE GENOMIC DNA]</scope>
</reference>
<sequence>MIKQGYEDYLRHKADRETNNRPIEVIDESGLLITKKSYELVVGDIVLICNGDTLPCDIVILSSNESSGECYVTTASLDGETNLKRFYAPPATREIDSPSHFAEKLNATIICQQPVPDIYEFIGKLVVTDLESGDETNFPLNNECLLLRGARLTNTDFVYGCVVYTGNDTKMSLNAKRKQTKFSQIERKLNVFLLIYFVGLIFLCISFTLLKYLLNTDAWYISIRKIKTWYVVQDLFAFIVLFNYAIPISLYVTIEFEKFFGSRFFGWDMELYDSEIDERALANTSDIPEEMGQVYYLQI</sequence>
<evidence type="ECO:0000313" key="5">
    <source>
        <dbReference type="WBParaSite" id="HNAJ_0001066601-mRNA-1"/>
    </source>
</evidence>
<keyword evidence="1" id="KW-0472">Membrane</keyword>
<dbReference type="PANTHER" id="PTHR24092">
    <property type="entry name" value="PROBABLE PHOSPHOLIPID-TRANSPORTING ATPASE"/>
    <property type="match status" value="1"/>
</dbReference>
<evidence type="ECO:0000313" key="4">
    <source>
        <dbReference type="Proteomes" id="UP000278807"/>
    </source>
</evidence>
<dbReference type="Gene3D" id="2.70.150.10">
    <property type="entry name" value="Calcium-transporting ATPase, cytoplasmic transduction domain A"/>
    <property type="match status" value="1"/>
</dbReference>
<gene>
    <name evidence="3" type="ORF">HNAJ_LOCUS10661</name>
</gene>
<dbReference type="SUPFAM" id="SSF81653">
    <property type="entry name" value="Calcium ATPase, transduction domain A"/>
    <property type="match status" value="1"/>
</dbReference>